<keyword evidence="7 10" id="KW-1133">Transmembrane helix</keyword>
<feature type="transmembrane region" description="Helical" evidence="10">
    <location>
        <begin position="116"/>
        <end position="136"/>
    </location>
</feature>
<reference evidence="11 12" key="1">
    <citation type="journal article" date="2021" name="Nat. Plants">
        <title>The Taxus genome provides insights into paclitaxel biosynthesis.</title>
        <authorList>
            <person name="Xiong X."/>
            <person name="Gou J."/>
            <person name="Liao Q."/>
            <person name="Li Y."/>
            <person name="Zhou Q."/>
            <person name="Bi G."/>
            <person name="Li C."/>
            <person name="Du R."/>
            <person name="Wang X."/>
            <person name="Sun T."/>
            <person name="Guo L."/>
            <person name="Liang H."/>
            <person name="Lu P."/>
            <person name="Wu Y."/>
            <person name="Zhang Z."/>
            <person name="Ro D.K."/>
            <person name="Shang Y."/>
            <person name="Huang S."/>
            <person name="Yan J."/>
        </authorList>
    </citation>
    <scope>NUCLEOTIDE SEQUENCE [LARGE SCALE GENOMIC DNA]</scope>
    <source>
        <strain evidence="11">Ta-2019</strain>
    </source>
</reference>
<dbReference type="EMBL" id="JAHRHJ020000008">
    <property type="protein sequence ID" value="KAH9304402.1"/>
    <property type="molecule type" value="Genomic_DNA"/>
</dbReference>
<evidence type="ECO:0000256" key="9">
    <source>
        <dbReference type="SAM" id="MobiDB-lite"/>
    </source>
</evidence>
<evidence type="ECO:0000256" key="8">
    <source>
        <dbReference type="ARBA" id="ARBA00023136"/>
    </source>
</evidence>
<keyword evidence="3" id="KW-0813">Transport</keyword>
<dbReference type="AlphaFoldDB" id="A0AA38CU72"/>
<evidence type="ECO:0000256" key="5">
    <source>
        <dbReference type="ARBA" id="ARBA00022741"/>
    </source>
</evidence>
<dbReference type="GO" id="GO:0016020">
    <property type="term" value="C:membrane"/>
    <property type="evidence" value="ECO:0007669"/>
    <property type="project" value="UniProtKB-SubCell"/>
</dbReference>
<dbReference type="InterPro" id="IPR009834">
    <property type="entry name" value="Ureide_permease"/>
</dbReference>
<feature type="region of interest" description="Disordered" evidence="9">
    <location>
        <begin position="352"/>
        <end position="372"/>
    </location>
</feature>
<comment type="caution">
    <text evidence="11">The sequence shown here is derived from an EMBL/GenBank/DDBJ whole genome shotgun (WGS) entry which is preliminary data.</text>
</comment>
<evidence type="ECO:0000256" key="1">
    <source>
        <dbReference type="ARBA" id="ARBA00004141"/>
    </source>
</evidence>
<dbReference type="PANTHER" id="PTHR31081:SF17">
    <property type="entry name" value="UREIDE PERMEASE"/>
    <property type="match status" value="1"/>
</dbReference>
<evidence type="ECO:0008006" key="13">
    <source>
        <dbReference type="Google" id="ProtNLM"/>
    </source>
</evidence>
<comment type="subcellular location">
    <subcellularLocation>
        <location evidence="1">Membrane</location>
        <topology evidence="1">Multi-pass membrane protein</topology>
    </subcellularLocation>
</comment>
<comment type="similarity">
    <text evidence="2">Belongs to the plant ureide permease (TC 2.A.7.19) family.</text>
</comment>
<keyword evidence="6" id="KW-0067">ATP-binding</keyword>
<feature type="transmembrane region" description="Helical" evidence="10">
    <location>
        <begin position="142"/>
        <end position="165"/>
    </location>
</feature>
<dbReference type="PANTHER" id="PTHR31081">
    <property type="entry name" value="UREIDE PERMEASE 1-RELATED-RELATED"/>
    <property type="match status" value="1"/>
</dbReference>
<sequence>SRKMIIVDDMPLAIILMLLSLFCLGSWPVYLNILERRGRLPQHTYLDYAVTNFIVASLFALLLGQLGEETSSMPNFITQLQQENWPAVAIAMAGGFALCLGNILMQYSLAFCGISLTEVVSASLAVVGGTTINYFLDDGLNQAGILFPGVGCFLVAVILGSLCHASNVADIDAKFDPCKWKLSLESQDEICSDGDSSMKNLLAHTCCVRDTILKTKDNPFVFHKPLLYLIRMRSGKVLSLWRGVNSMDTSAQAAEPAPIVLTISLLVVSSLEVVLESSQENQNSIVVAQFLDVGVSQGEGKLDSSRNDVESENKDLVAGERKISEEDGIEDLDFMDGIEDLNVFGEDNAKGDDPFEGSVSEQQGQKHNRAGSNESLELIEHRRAIKVKGSSVVLGLVLAFSTGTCYALFSPLFNLATNDQLHLLKPEVSHLSVYTTFFYFSTAFFILGILVNMWLLYFPILGVPASSLSNYVSDSKGRHLAIMAGVVCGLGNGFQFMGGQAAGYAAADAVQALPLVGTFWGIVLFGEYRNSSAKTYVLLAGMLTMFAAAVALLVASSRARED</sequence>
<proteinExistence type="inferred from homology"/>
<keyword evidence="12" id="KW-1185">Reference proteome</keyword>
<feature type="transmembrane region" description="Helical" evidence="10">
    <location>
        <begin position="45"/>
        <end position="65"/>
    </location>
</feature>
<accession>A0AA38CU72</accession>
<protein>
    <recommendedName>
        <fullName evidence="13">Ureide permease</fullName>
    </recommendedName>
</protein>
<evidence type="ECO:0000313" key="11">
    <source>
        <dbReference type="EMBL" id="KAH9304402.1"/>
    </source>
</evidence>
<keyword evidence="4 10" id="KW-0812">Transmembrane</keyword>
<evidence type="ECO:0000256" key="6">
    <source>
        <dbReference type="ARBA" id="ARBA00022840"/>
    </source>
</evidence>
<feature type="transmembrane region" description="Helical" evidence="10">
    <location>
        <begin position="479"/>
        <end position="498"/>
    </location>
</feature>
<dbReference type="GO" id="GO:0022857">
    <property type="term" value="F:transmembrane transporter activity"/>
    <property type="evidence" value="ECO:0007669"/>
    <property type="project" value="InterPro"/>
</dbReference>
<evidence type="ECO:0000313" key="12">
    <source>
        <dbReference type="Proteomes" id="UP000824469"/>
    </source>
</evidence>
<dbReference type="Proteomes" id="UP000824469">
    <property type="component" value="Unassembled WGS sequence"/>
</dbReference>
<feature type="transmembrane region" description="Helical" evidence="10">
    <location>
        <begin position="85"/>
        <end position="104"/>
    </location>
</feature>
<evidence type="ECO:0000256" key="10">
    <source>
        <dbReference type="SAM" id="Phobius"/>
    </source>
</evidence>
<keyword evidence="5" id="KW-0547">Nucleotide-binding</keyword>
<evidence type="ECO:0000256" key="7">
    <source>
        <dbReference type="ARBA" id="ARBA00022989"/>
    </source>
</evidence>
<feature type="transmembrane region" description="Helical" evidence="10">
    <location>
        <begin position="392"/>
        <end position="413"/>
    </location>
</feature>
<feature type="compositionally biased region" description="Polar residues" evidence="9">
    <location>
        <begin position="359"/>
        <end position="372"/>
    </location>
</feature>
<evidence type="ECO:0000256" key="2">
    <source>
        <dbReference type="ARBA" id="ARBA00005931"/>
    </source>
</evidence>
<evidence type="ECO:0000256" key="4">
    <source>
        <dbReference type="ARBA" id="ARBA00022692"/>
    </source>
</evidence>
<gene>
    <name evidence="11" type="ORF">KI387_008806</name>
</gene>
<dbReference type="OMA" id="EQPKDCE"/>
<evidence type="ECO:0000256" key="3">
    <source>
        <dbReference type="ARBA" id="ARBA00022448"/>
    </source>
</evidence>
<feature type="transmembrane region" description="Helical" evidence="10">
    <location>
        <begin position="504"/>
        <end position="525"/>
    </location>
</feature>
<feature type="non-terminal residue" evidence="11">
    <location>
        <position position="562"/>
    </location>
</feature>
<dbReference type="InterPro" id="IPR030189">
    <property type="entry name" value="UPS_plant"/>
</dbReference>
<organism evidence="11 12">
    <name type="scientific">Taxus chinensis</name>
    <name type="common">Chinese yew</name>
    <name type="synonym">Taxus wallichiana var. chinensis</name>
    <dbReference type="NCBI Taxonomy" id="29808"/>
    <lineage>
        <taxon>Eukaryota</taxon>
        <taxon>Viridiplantae</taxon>
        <taxon>Streptophyta</taxon>
        <taxon>Embryophyta</taxon>
        <taxon>Tracheophyta</taxon>
        <taxon>Spermatophyta</taxon>
        <taxon>Pinopsida</taxon>
        <taxon>Pinidae</taxon>
        <taxon>Conifers II</taxon>
        <taxon>Cupressales</taxon>
        <taxon>Taxaceae</taxon>
        <taxon>Taxus</taxon>
    </lineage>
</organism>
<feature type="transmembrane region" description="Helical" evidence="10">
    <location>
        <begin position="537"/>
        <end position="556"/>
    </location>
</feature>
<dbReference type="Pfam" id="PF07168">
    <property type="entry name" value="Ureide_permease"/>
    <property type="match status" value="2"/>
</dbReference>
<dbReference type="GO" id="GO:0005524">
    <property type="term" value="F:ATP binding"/>
    <property type="evidence" value="ECO:0007669"/>
    <property type="project" value="UniProtKB-KW"/>
</dbReference>
<feature type="transmembrane region" description="Helical" evidence="10">
    <location>
        <begin position="433"/>
        <end position="458"/>
    </location>
</feature>
<feature type="transmembrane region" description="Helical" evidence="10">
    <location>
        <begin position="12"/>
        <end position="33"/>
    </location>
</feature>
<name>A0AA38CU72_TAXCH</name>
<keyword evidence="8 10" id="KW-0472">Membrane</keyword>